<dbReference type="Pfam" id="PF00240">
    <property type="entry name" value="ubiquitin"/>
    <property type="match status" value="1"/>
</dbReference>
<dbReference type="AlphaFoldDB" id="A0AAV5GPB1"/>
<organism evidence="2 3">
    <name type="scientific">Rhodotorula paludigena</name>
    <dbReference type="NCBI Taxonomy" id="86838"/>
    <lineage>
        <taxon>Eukaryota</taxon>
        <taxon>Fungi</taxon>
        <taxon>Dikarya</taxon>
        <taxon>Basidiomycota</taxon>
        <taxon>Pucciniomycotina</taxon>
        <taxon>Microbotryomycetes</taxon>
        <taxon>Sporidiobolales</taxon>
        <taxon>Sporidiobolaceae</taxon>
        <taxon>Rhodotorula</taxon>
    </lineage>
</organism>
<evidence type="ECO:0000313" key="3">
    <source>
        <dbReference type="Proteomes" id="UP001342314"/>
    </source>
</evidence>
<dbReference type="Gene3D" id="3.10.20.90">
    <property type="entry name" value="Phosphatidylinositol 3-kinase Catalytic Subunit, Chain A, domain 1"/>
    <property type="match status" value="1"/>
</dbReference>
<feature type="domain" description="Ubiquitin-like" evidence="1">
    <location>
        <begin position="1"/>
        <end position="65"/>
    </location>
</feature>
<accession>A0AAV5GPB1</accession>
<dbReference type="InterPro" id="IPR000626">
    <property type="entry name" value="Ubiquitin-like_dom"/>
</dbReference>
<sequence length="395" mass="43117">MVSLDLDTFNTVRNIQGKVIAKLGVPQGEQRLTVAGRPLVNCLPVQPLHLPKGSTIHLALRLRGGSPGRLTRPKPSIANQAPDYTAAAFTAQFEALEANPTDAQAKAGPSRLRIDALGGSSGEISYSQSECDAMMLLAKQAIMEQLALAGHVLAPQKIHIFLRTGSANNLFADLPASCILLNVLYLLRHLGPLGTITVLQVGETKPVYTLLAPVAHHALLRPTAALAGVERPTVDHLDGLARFLDTVHAALGKQPIDLAAKFAWYIWIDYILRLTRQALIRIEEILRWCWTFPTPKTNLDVLYATFSKSQLGIIQSEPIDWTDFDAARANFVKGLPELYEIFESKYTHTCEDCKSPTLVVRSCTAGLGAKSALSANLLGKEGKFLSPKFWVQTKD</sequence>
<reference evidence="2 3" key="1">
    <citation type="submission" date="2021-12" db="EMBL/GenBank/DDBJ databases">
        <title>High titer production of polyol ester of fatty acids by Rhodotorula paludigena BS15 towards product separation-free biomass refinery.</title>
        <authorList>
            <person name="Mano J."/>
            <person name="Ono H."/>
            <person name="Tanaka T."/>
            <person name="Naito K."/>
            <person name="Sushida H."/>
            <person name="Ike M."/>
            <person name="Tokuyasu K."/>
            <person name="Kitaoka M."/>
        </authorList>
    </citation>
    <scope>NUCLEOTIDE SEQUENCE [LARGE SCALE GENOMIC DNA]</scope>
    <source>
        <strain evidence="2 3">BS15</strain>
    </source>
</reference>
<dbReference type="Proteomes" id="UP001342314">
    <property type="component" value="Unassembled WGS sequence"/>
</dbReference>
<dbReference type="PROSITE" id="PS50053">
    <property type="entry name" value="UBIQUITIN_2"/>
    <property type="match status" value="1"/>
</dbReference>
<gene>
    <name evidence="2" type="ORF">Rhopal_004792-T1</name>
</gene>
<evidence type="ECO:0000313" key="2">
    <source>
        <dbReference type="EMBL" id="GJN91769.1"/>
    </source>
</evidence>
<proteinExistence type="predicted"/>
<name>A0AAV5GPB1_9BASI</name>
<keyword evidence="3" id="KW-1185">Reference proteome</keyword>
<protein>
    <recommendedName>
        <fullName evidence="1">Ubiquitin-like domain-containing protein</fullName>
    </recommendedName>
</protein>
<evidence type="ECO:0000259" key="1">
    <source>
        <dbReference type="PROSITE" id="PS50053"/>
    </source>
</evidence>
<dbReference type="EMBL" id="BQKY01000009">
    <property type="protein sequence ID" value="GJN91769.1"/>
    <property type="molecule type" value="Genomic_DNA"/>
</dbReference>
<dbReference type="SUPFAM" id="SSF54236">
    <property type="entry name" value="Ubiquitin-like"/>
    <property type="match status" value="1"/>
</dbReference>
<dbReference type="InterPro" id="IPR029071">
    <property type="entry name" value="Ubiquitin-like_domsf"/>
</dbReference>
<comment type="caution">
    <text evidence="2">The sequence shown here is derived from an EMBL/GenBank/DDBJ whole genome shotgun (WGS) entry which is preliminary data.</text>
</comment>